<name>A0AA43QS19_9LECA</name>
<evidence type="ECO:0000256" key="2">
    <source>
        <dbReference type="SAM" id="Phobius"/>
    </source>
</evidence>
<evidence type="ECO:0000313" key="3">
    <source>
        <dbReference type="EMBL" id="MDI1491586.1"/>
    </source>
</evidence>
<dbReference type="Pfam" id="PF16015">
    <property type="entry name" value="Promethin"/>
    <property type="match status" value="1"/>
</dbReference>
<protein>
    <submittedName>
        <fullName evidence="3">Uncharacterized protein</fullName>
    </submittedName>
</protein>
<gene>
    <name evidence="3" type="ORF">OHK93_002795</name>
</gene>
<feature type="transmembrane region" description="Helical" evidence="2">
    <location>
        <begin position="53"/>
        <end position="73"/>
    </location>
</feature>
<feature type="region of interest" description="Disordered" evidence="1">
    <location>
        <begin position="184"/>
        <end position="279"/>
    </location>
</feature>
<sequence length="279" mass="28613">MAEAVSGLTGSLQGTVTGLANRGQSFIDSIIPPETRNKILAWISKFAAEKPKLASFIASHIALSGLPLGLFAVMTISIAVFAVLAALILALLAAVIFIVLCVGFALVFLLPTLFITTGIATFLWLWGLGTYYILKWFNEKPIPGIHVPLKEGLEGEAGDYADRGVVEGYGQGMLPQGLFGQKSEGGEGGGIEAGDDQPGQEQNGGAKEEAGEGKGEKEGVRKRNAGGKENGKAHPPKLDASKMNGAGDAAGQVTGTAKKGADLGGHAGKVTGATKGLTG</sequence>
<feature type="compositionally biased region" description="Basic and acidic residues" evidence="1">
    <location>
        <begin position="206"/>
        <end position="221"/>
    </location>
</feature>
<comment type="caution">
    <text evidence="3">The sequence shown here is derived from an EMBL/GenBank/DDBJ whole genome shotgun (WGS) entry which is preliminary data.</text>
</comment>
<keyword evidence="2" id="KW-0812">Transmembrane</keyword>
<keyword evidence="2" id="KW-0472">Membrane</keyword>
<feature type="compositionally biased region" description="Basic and acidic residues" evidence="1">
    <location>
        <begin position="229"/>
        <end position="240"/>
    </location>
</feature>
<evidence type="ECO:0000313" key="4">
    <source>
        <dbReference type="Proteomes" id="UP001161017"/>
    </source>
</evidence>
<feature type="transmembrane region" description="Helical" evidence="2">
    <location>
        <begin position="80"/>
        <end position="107"/>
    </location>
</feature>
<reference evidence="3" key="1">
    <citation type="journal article" date="2023" name="Genome Biol. Evol.">
        <title>First Whole Genome Sequence and Flow Cytometry Genome Size Data for the Lichen-Forming Fungus Ramalina farinacea (Ascomycota).</title>
        <authorList>
            <person name="Llewellyn T."/>
            <person name="Mian S."/>
            <person name="Hill R."/>
            <person name="Leitch I.J."/>
            <person name="Gaya E."/>
        </authorList>
    </citation>
    <scope>NUCLEOTIDE SEQUENCE</scope>
    <source>
        <strain evidence="3">LIQ254RAFAR</strain>
    </source>
</reference>
<evidence type="ECO:0000256" key="1">
    <source>
        <dbReference type="SAM" id="MobiDB-lite"/>
    </source>
</evidence>
<keyword evidence="4" id="KW-1185">Reference proteome</keyword>
<proteinExistence type="predicted"/>
<feature type="transmembrane region" description="Helical" evidence="2">
    <location>
        <begin position="113"/>
        <end position="134"/>
    </location>
</feature>
<dbReference type="AlphaFoldDB" id="A0AA43QS19"/>
<dbReference type="Proteomes" id="UP001161017">
    <property type="component" value="Unassembled WGS sequence"/>
</dbReference>
<accession>A0AA43QS19</accession>
<keyword evidence="2" id="KW-1133">Transmembrane helix</keyword>
<dbReference type="EMBL" id="JAPUFD010000015">
    <property type="protein sequence ID" value="MDI1491586.1"/>
    <property type="molecule type" value="Genomic_DNA"/>
</dbReference>
<organism evidence="3 4">
    <name type="scientific">Ramalina farinacea</name>
    <dbReference type="NCBI Taxonomy" id="258253"/>
    <lineage>
        <taxon>Eukaryota</taxon>
        <taxon>Fungi</taxon>
        <taxon>Dikarya</taxon>
        <taxon>Ascomycota</taxon>
        <taxon>Pezizomycotina</taxon>
        <taxon>Lecanoromycetes</taxon>
        <taxon>OSLEUM clade</taxon>
        <taxon>Lecanoromycetidae</taxon>
        <taxon>Lecanorales</taxon>
        <taxon>Lecanorineae</taxon>
        <taxon>Ramalinaceae</taxon>
        <taxon>Ramalina</taxon>
    </lineage>
</organism>